<dbReference type="Gene3D" id="2.70.98.30">
    <property type="entry name" value="Golgi alpha-mannosidase II, domain 4"/>
    <property type="match status" value="1"/>
</dbReference>
<dbReference type="SUPFAM" id="SSF88713">
    <property type="entry name" value="Glycoside hydrolase/deacetylase"/>
    <property type="match status" value="1"/>
</dbReference>
<comment type="similarity">
    <text evidence="1">Belongs to the glycosyl hydrolase 38 family.</text>
</comment>
<dbReference type="OrthoDB" id="35948at2157"/>
<dbReference type="Gene3D" id="2.60.40.2220">
    <property type="match status" value="1"/>
</dbReference>
<name>A0A650CP55_9CREN</name>
<evidence type="ECO:0000256" key="4">
    <source>
        <dbReference type="ARBA" id="ARBA00023295"/>
    </source>
</evidence>
<reference evidence="6 7" key="1">
    <citation type="submission" date="2019-10" db="EMBL/GenBank/DDBJ databases">
        <title>Genome Sequences from Six Type Strain Members of the Archaeal Family Sulfolobaceae: Acidianus ambivalens, Acidianus infernus, Metallosphaera prunae, Stygiolobus azoricus, Sulfolobus metallicus, and Sulfurisphaera ohwakuensis.</title>
        <authorList>
            <person name="Counts J.A."/>
            <person name="Kelly R.M."/>
        </authorList>
    </citation>
    <scope>NUCLEOTIDE SEQUENCE [LARGE SCALE GENOMIC DNA]</scope>
    <source>
        <strain evidence="6 7">FC6</strain>
    </source>
</reference>
<evidence type="ECO:0000313" key="7">
    <source>
        <dbReference type="Proteomes" id="UP000423396"/>
    </source>
</evidence>
<organism evidence="6 7">
    <name type="scientific">Stygiolobus azoricus</name>
    <dbReference type="NCBI Taxonomy" id="41675"/>
    <lineage>
        <taxon>Archaea</taxon>
        <taxon>Thermoproteota</taxon>
        <taxon>Thermoprotei</taxon>
        <taxon>Sulfolobales</taxon>
        <taxon>Sulfolobaceae</taxon>
        <taxon>Stygiolobus</taxon>
    </lineage>
</organism>
<keyword evidence="7" id="KW-1185">Reference proteome</keyword>
<dbReference type="InterPro" id="IPR037094">
    <property type="entry name" value="Glyco_hydro_38_cen_sf"/>
</dbReference>
<dbReference type="SUPFAM" id="SSF74650">
    <property type="entry name" value="Galactose mutarotase-like"/>
    <property type="match status" value="1"/>
</dbReference>
<evidence type="ECO:0000256" key="2">
    <source>
        <dbReference type="ARBA" id="ARBA00022723"/>
    </source>
</evidence>
<keyword evidence="3" id="KW-0378">Hydrolase</keyword>
<dbReference type="Pfam" id="PF07748">
    <property type="entry name" value="Glyco_hydro_38C"/>
    <property type="match status" value="1"/>
</dbReference>
<dbReference type="Pfam" id="PF09261">
    <property type="entry name" value="Alpha-mann_mid"/>
    <property type="match status" value="1"/>
</dbReference>
<dbReference type="InterPro" id="IPR011682">
    <property type="entry name" value="Glyco_hydro_38_C"/>
</dbReference>
<evidence type="ECO:0000256" key="1">
    <source>
        <dbReference type="ARBA" id="ARBA00009792"/>
    </source>
</evidence>
<dbReference type="Gene3D" id="1.20.1270.50">
    <property type="entry name" value="Glycoside hydrolase family 38, central domain"/>
    <property type="match status" value="1"/>
</dbReference>
<dbReference type="AlphaFoldDB" id="A0A650CP55"/>
<proteinExistence type="inferred from homology"/>
<dbReference type="InterPro" id="IPR041147">
    <property type="entry name" value="GH38_C"/>
</dbReference>
<dbReference type="Pfam" id="PF17677">
    <property type="entry name" value="Glyco_hydro38C2"/>
    <property type="match status" value="1"/>
</dbReference>
<dbReference type="GO" id="GO:0006013">
    <property type="term" value="P:mannose metabolic process"/>
    <property type="evidence" value="ECO:0007669"/>
    <property type="project" value="InterPro"/>
</dbReference>
<dbReference type="GO" id="GO:0046872">
    <property type="term" value="F:metal ion binding"/>
    <property type="evidence" value="ECO:0007669"/>
    <property type="project" value="UniProtKB-KW"/>
</dbReference>
<dbReference type="Pfam" id="PF01074">
    <property type="entry name" value="Glyco_hydro_38N"/>
    <property type="match status" value="1"/>
</dbReference>
<dbReference type="InterPro" id="IPR000602">
    <property type="entry name" value="Glyco_hydro_38_N"/>
</dbReference>
<accession>A0A650CP55</accession>
<dbReference type="InterPro" id="IPR015341">
    <property type="entry name" value="Glyco_hydro_38_cen"/>
</dbReference>
<sequence>MRKESEILTRISYILANSFYDINYAQWNIIDHSTYSLELENKYEDRYLMVIDYQGSALVKLNSEPYYALDDYHNTFPLPLGKLRIEVHFSPFKAFGERVEINPGTPVTFRRNKSAYEFWIYANTIFQLAKLSQGYLREKLLQILTDALSLAPFVSVSRQQLVLASRYWRDFPKHLLDFTQEMKYQEYTGNYDDALKFLRDKMSELRKYFGKTGTISSIAHAHIDTAWLWNFDETRRKVARTFSTVLSLMEKYDFSFIQSMALYYEWIKEDYPSLFDKIKEKVKEGKWILGAGWVEFDANLPSGESIARQLLYSQQFYIENFGRKADVLWLPDTFGFSAQLPQLMRLAKIKLFATHKVFWNDTNKFPYSVFKWIGIDGSEITAVAFGNGKGGYNSDFTVESVLEQWNNWKDKEQPLLYAYGYGDGGGGPTEDMINYGKVINELPSLPNVEFKGLPNYEAKESWNGELYVETHRGVYTSHSRMKYLHRKAEVALREAEIWSSIAENYDEKKFKALWKILFKNEFHDVLPGSAIKDVYETVYPELEEVIREAEEISFSSMKRLVGEGDKLIVFNSLSWDREDYVFLNTYIEGSQKTEDGYLVRVKVPSVGYSEVKIVNVNPVKVDGLTMENEYLRVVLDEKGKVISIYDKENQREVLKAPSNRLVIYENIPGWADAWDIEPSYKDTQFEINAEKYEVREKGPLRACIRFNYTFRNSRITQDICLYAKSRRVDFKTTVQMFDRELLLKSWFFFDLNVTEATFEIPYGVIKRPTTKNTSWEKAKFEVPFIKWLDLSEDDYGVAILNDGKYGAAVEGSNVGISLAKTPIYPDYTTDIETNTFIYSIYPHKGDWKEAKVYQRAYELNYPLRIVKGKGGEKSFIKVSPDNLILEAIKKSEDGKGLVLRLYNILNKRGKGEAELWFKPREAELVNILENTISKDIRVEGEKLEFDYRNYQIISIKVT</sequence>
<dbReference type="KEGG" id="sazo:D1868_06175"/>
<dbReference type="GO" id="GO:0004559">
    <property type="term" value="F:alpha-mannosidase activity"/>
    <property type="evidence" value="ECO:0007669"/>
    <property type="project" value="InterPro"/>
</dbReference>
<dbReference type="InterPro" id="IPR011330">
    <property type="entry name" value="Glyco_hydro/deAcase_b/a-brl"/>
</dbReference>
<dbReference type="FunFam" id="3.20.110.10:FF:000002">
    <property type="entry name" value="alpha-mannosidase 2C1 isoform X1"/>
    <property type="match status" value="1"/>
</dbReference>
<dbReference type="GO" id="GO:0030246">
    <property type="term" value="F:carbohydrate binding"/>
    <property type="evidence" value="ECO:0007669"/>
    <property type="project" value="InterPro"/>
</dbReference>
<gene>
    <name evidence="6" type="ORF">D1868_06175</name>
</gene>
<dbReference type="PANTHER" id="PTHR46017:SF1">
    <property type="entry name" value="ALPHA-MANNOSIDASE 2C1"/>
    <property type="match status" value="1"/>
</dbReference>
<dbReference type="GeneID" id="42798639"/>
<dbReference type="GO" id="GO:0009313">
    <property type="term" value="P:oligosaccharide catabolic process"/>
    <property type="evidence" value="ECO:0007669"/>
    <property type="project" value="TreeGrafter"/>
</dbReference>
<dbReference type="Proteomes" id="UP000423396">
    <property type="component" value="Chromosome"/>
</dbReference>
<dbReference type="RefSeq" id="WP_156006573.1">
    <property type="nucleotide sequence ID" value="NZ_CP045483.1"/>
</dbReference>
<evidence type="ECO:0000313" key="6">
    <source>
        <dbReference type="EMBL" id="QGR19620.1"/>
    </source>
</evidence>
<dbReference type="InterPro" id="IPR011013">
    <property type="entry name" value="Gal_mutarotase_sf_dom"/>
</dbReference>
<dbReference type="PANTHER" id="PTHR46017">
    <property type="entry name" value="ALPHA-MANNOSIDASE 2C1"/>
    <property type="match status" value="1"/>
</dbReference>
<dbReference type="CDD" id="cd10789">
    <property type="entry name" value="GH38N_AMII_ER_cytosolic"/>
    <property type="match status" value="1"/>
</dbReference>
<dbReference type="InterPro" id="IPR028995">
    <property type="entry name" value="Glyco_hydro_57/38_cen_sf"/>
</dbReference>
<evidence type="ECO:0000259" key="5">
    <source>
        <dbReference type="SMART" id="SM00872"/>
    </source>
</evidence>
<dbReference type="SUPFAM" id="SSF88688">
    <property type="entry name" value="Families 57/38 glycoside transferase middle domain"/>
    <property type="match status" value="1"/>
</dbReference>
<dbReference type="FunFam" id="2.70.98.30:FF:000010">
    <property type="entry name" value="Cytosolic alpha-mannosidase"/>
    <property type="match status" value="1"/>
</dbReference>
<dbReference type="SMART" id="SM00872">
    <property type="entry name" value="Alpha-mann_mid"/>
    <property type="match status" value="1"/>
</dbReference>
<keyword evidence="2" id="KW-0479">Metal-binding</keyword>
<protein>
    <submittedName>
        <fullName evidence="6">Alpha-mannosidase</fullName>
    </submittedName>
</protein>
<dbReference type="InterPro" id="IPR027291">
    <property type="entry name" value="Glyco_hydro_38_N_sf"/>
</dbReference>
<dbReference type="EMBL" id="CP045483">
    <property type="protein sequence ID" value="QGR19620.1"/>
    <property type="molecule type" value="Genomic_DNA"/>
</dbReference>
<feature type="domain" description="Glycoside hydrolase family 38 central" evidence="5">
    <location>
        <begin position="469"/>
        <end position="542"/>
    </location>
</feature>
<keyword evidence="4" id="KW-0326">Glycosidase</keyword>
<dbReference type="Gene3D" id="3.20.110.10">
    <property type="entry name" value="Glycoside hydrolase 38, N terminal domain"/>
    <property type="match status" value="1"/>
</dbReference>
<evidence type="ECO:0000256" key="3">
    <source>
        <dbReference type="ARBA" id="ARBA00022801"/>
    </source>
</evidence>